<dbReference type="AlphaFoldDB" id="A0AAW2LBL4"/>
<sequence>MKIRQVVQQYFEHIFKSTAANGAMISEVINAMETPVMNNMNAELIRSSTANEYHICRASEEALGCIKRMLRLLEQASRLKNNLDKSVVIFNKNVMQAQRALLANILGIQVVAKHVRSSLVASISHIPTYLSPRVPSSNVKVAILLAGGDWNENLVHAEFKEDDASCILSIPFPDQPGHDEIVWHYERSRTISVEQKVHLFAWKVCKNAFPTVCNLKKQEVEVKDGCVLYDAKEETVLHALLLCPFARLVWALSSLHGWSFPNMRAGWKEWMRGVHRELDREDFALFVLISWRLWYSRNKWIFLRRDIAEARGIEYG</sequence>
<evidence type="ECO:0000313" key="2">
    <source>
        <dbReference type="EMBL" id="KAL0316490.1"/>
    </source>
</evidence>
<dbReference type="Pfam" id="PF13966">
    <property type="entry name" value="zf-RVT"/>
    <property type="match status" value="1"/>
</dbReference>
<dbReference type="InterPro" id="IPR026960">
    <property type="entry name" value="RVT-Znf"/>
</dbReference>
<name>A0AAW2LBL4_SESRA</name>
<evidence type="ECO:0000259" key="1">
    <source>
        <dbReference type="Pfam" id="PF13966"/>
    </source>
</evidence>
<protein>
    <recommendedName>
        <fullName evidence="1">Reverse transcriptase zinc-binding domain-containing protein</fullName>
    </recommendedName>
</protein>
<feature type="domain" description="Reverse transcriptase zinc-binding" evidence="1">
    <location>
        <begin position="193"/>
        <end position="250"/>
    </location>
</feature>
<gene>
    <name evidence="2" type="ORF">Sradi_5527200</name>
</gene>
<accession>A0AAW2LBL4</accession>
<dbReference type="EMBL" id="JACGWJ010000025">
    <property type="protein sequence ID" value="KAL0316490.1"/>
    <property type="molecule type" value="Genomic_DNA"/>
</dbReference>
<comment type="caution">
    <text evidence="2">The sequence shown here is derived from an EMBL/GenBank/DDBJ whole genome shotgun (WGS) entry which is preliminary data.</text>
</comment>
<organism evidence="2">
    <name type="scientific">Sesamum radiatum</name>
    <name type="common">Black benniseed</name>
    <dbReference type="NCBI Taxonomy" id="300843"/>
    <lineage>
        <taxon>Eukaryota</taxon>
        <taxon>Viridiplantae</taxon>
        <taxon>Streptophyta</taxon>
        <taxon>Embryophyta</taxon>
        <taxon>Tracheophyta</taxon>
        <taxon>Spermatophyta</taxon>
        <taxon>Magnoliopsida</taxon>
        <taxon>eudicotyledons</taxon>
        <taxon>Gunneridae</taxon>
        <taxon>Pentapetalae</taxon>
        <taxon>asterids</taxon>
        <taxon>lamiids</taxon>
        <taxon>Lamiales</taxon>
        <taxon>Pedaliaceae</taxon>
        <taxon>Sesamum</taxon>
    </lineage>
</organism>
<reference evidence="2" key="2">
    <citation type="journal article" date="2024" name="Plant">
        <title>Genomic evolution and insights into agronomic trait innovations of Sesamum species.</title>
        <authorList>
            <person name="Miao H."/>
            <person name="Wang L."/>
            <person name="Qu L."/>
            <person name="Liu H."/>
            <person name="Sun Y."/>
            <person name="Le M."/>
            <person name="Wang Q."/>
            <person name="Wei S."/>
            <person name="Zheng Y."/>
            <person name="Lin W."/>
            <person name="Duan Y."/>
            <person name="Cao H."/>
            <person name="Xiong S."/>
            <person name="Wang X."/>
            <person name="Wei L."/>
            <person name="Li C."/>
            <person name="Ma Q."/>
            <person name="Ju M."/>
            <person name="Zhao R."/>
            <person name="Li G."/>
            <person name="Mu C."/>
            <person name="Tian Q."/>
            <person name="Mei H."/>
            <person name="Zhang T."/>
            <person name="Gao T."/>
            <person name="Zhang H."/>
        </authorList>
    </citation>
    <scope>NUCLEOTIDE SEQUENCE</scope>
    <source>
        <strain evidence="2">G02</strain>
    </source>
</reference>
<reference evidence="2" key="1">
    <citation type="submission" date="2020-06" db="EMBL/GenBank/DDBJ databases">
        <authorList>
            <person name="Li T."/>
            <person name="Hu X."/>
            <person name="Zhang T."/>
            <person name="Song X."/>
            <person name="Zhang H."/>
            <person name="Dai N."/>
            <person name="Sheng W."/>
            <person name="Hou X."/>
            <person name="Wei L."/>
        </authorList>
    </citation>
    <scope>NUCLEOTIDE SEQUENCE</scope>
    <source>
        <strain evidence="2">G02</strain>
        <tissue evidence="2">Leaf</tissue>
    </source>
</reference>
<proteinExistence type="predicted"/>